<dbReference type="InterPro" id="IPR043128">
    <property type="entry name" value="Rev_trsase/Diguanyl_cyclase"/>
</dbReference>
<dbReference type="PANTHER" id="PTHR12697">
    <property type="entry name" value="PBS LYASE HEAT-LIKE PROTEIN"/>
    <property type="match status" value="1"/>
</dbReference>
<dbReference type="InterPro" id="IPR021133">
    <property type="entry name" value="HEAT_type_2"/>
</dbReference>
<dbReference type="InterPro" id="IPR004155">
    <property type="entry name" value="PBS_lyase_HEAT"/>
</dbReference>
<dbReference type="SMART" id="SM00567">
    <property type="entry name" value="EZ_HEAT"/>
    <property type="match status" value="6"/>
</dbReference>
<feature type="domain" description="GGDEF" evidence="3">
    <location>
        <begin position="118"/>
        <end position="266"/>
    </location>
</feature>
<name>A0A7C4X876_UNCW3</name>
<dbReference type="InterPro" id="IPR016024">
    <property type="entry name" value="ARM-type_fold"/>
</dbReference>
<accession>A0A7C4X876</accession>
<dbReference type="SUPFAM" id="SSF48371">
    <property type="entry name" value="ARM repeat"/>
    <property type="match status" value="1"/>
</dbReference>
<dbReference type="Gene3D" id="3.30.70.270">
    <property type="match status" value="1"/>
</dbReference>
<dbReference type="NCBIfam" id="TIGR00254">
    <property type="entry name" value="GGDEF"/>
    <property type="match status" value="1"/>
</dbReference>
<organism evidence="4">
    <name type="scientific">candidate division WOR-3 bacterium</name>
    <dbReference type="NCBI Taxonomy" id="2052148"/>
    <lineage>
        <taxon>Bacteria</taxon>
        <taxon>Bacteria division WOR-3</taxon>
    </lineage>
</organism>
<dbReference type="EMBL" id="DTGZ01000041">
    <property type="protein sequence ID" value="HGV97072.1"/>
    <property type="molecule type" value="Genomic_DNA"/>
</dbReference>
<dbReference type="SMART" id="SM00267">
    <property type="entry name" value="GGDEF"/>
    <property type="match status" value="1"/>
</dbReference>
<protein>
    <submittedName>
        <fullName evidence="4">Diguanylate cyclase</fullName>
    </submittedName>
</protein>
<sequence length="609" mass="69929">MNNHLFLIGNAPEWLKSLIEKGVVSICHDAPDAVLVFEKTEETKEILRRFQSRYIPIITQVKLEGMKGILHLPDSNPDDFLLTILESLTYEREKNPLTGLPGNKAIQREINFRILKPSGFWLGYADLNNFKIFNDRYGFEMGDRLIFHLARILSACVENEFVGHIGGDDFVFIIPNHSRGILDTICHQFDSSLKNFYPEIDWQKNEVYGIDRRGREARFDFVHLSIAVLTRTYKDFSELNYAAAGLKKISKEKSKIERRSLWVADCDIKIWPRDNLIEILKSGDTIAKRTAIEVLGEIGGEENFNLFINLLKEPDFLIRKSAVYALGKLGKKDVVPYLMDALNDRSPHVRMRSVEALGYFYDSQIPNALISALNDPDIYVRSAAIKSIGQLKLKSAIPLLLKIKEGKLVPQVLETLGAIGDNSALNYIEDKLKYHNFRQPAINALGRINTKESLHILLKILGDRSFKYHRRLILRAIYNLSKISDLKQIILNYRDLITEGLQGELPYYEMMILYEIGDKNVNVEMKKFLNDRREFLRRAAVLYLSNGPENLRLLGITLLKDQSPFIRQTAASVLVRFGHPALSYLRRALKDRNFQVRQTAARSIKEIVF</sequence>
<dbReference type="InterPro" id="IPR011989">
    <property type="entry name" value="ARM-like"/>
</dbReference>
<dbReference type="AlphaFoldDB" id="A0A7C4X876"/>
<gene>
    <name evidence="4" type="ORF">ENV60_02105</name>
</gene>
<dbReference type="SUPFAM" id="SSF55073">
    <property type="entry name" value="Nucleotide cyclase"/>
    <property type="match status" value="1"/>
</dbReference>
<dbReference type="Pfam" id="PF02985">
    <property type="entry name" value="HEAT"/>
    <property type="match status" value="1"/>
</dbReference>
<dbReference type="InterPro" id="IPR000357">
    <property type="entry name" value="HEAT"/>
</dbReference>
<comment type="function">
    <text evidence="2">Catalyzes the hydroxylation of the N(6)-(4-aminobutyl)-L-lysine intermediate produced by deoxyhypusine synthase/DHPS on a critical lysine of the eukaryotic translation initiation factor 5A/eIF-5A. This is the second step of the post-translational modification of that lysine into an unusual amino acid residue named hypusine. Hypusination is unique to mature eIF-5A factor and is essential for its function.</text>
</comment>
<dbReference type="GO" id="GO:0016491">
    <property type="term" value="F:oxidoreductase activity"/>
    <property type="evidence" value="ECO:0007669"/>
    <property type="project" value="TreeGrafter"/>
</dbReference>
<comment type="caution">
    <text evidence="4">The sequence shown here is derived from an EMBL/GenBank/DDBJ whole genome shotgun (WGS) entry which is preliminary data.</text>
</comment>
<dbReference type="Pfam" id="PF13646">
    <property type="entry name" value="HEAT_2"/>
    <property type="match status" value="2"/>
</dbReference>
<dbReference type="InterPro" id="IPR000160">
    <property type="entry name" value="GGDEF_dom"/>
</dbReference>
<dbReference type="PROSITE" id="PS50077">
    <property type="entry name" value="HEAT_REPEAT"/>
    <property type="match status" value="1"/>
</dbReference>
<proteinExistence type="predicted"/>
<dbReference type="Gene3D" id="1.25.10.10">
    <property type="entry name" value="Leucine-rich Repeat Variant"/>
    <property type="match status" value="2"/>
</dbReference>
<evidence type="ECO:0000313" key="4">
    <source>
        <dbReference type="EMBL" id="HGV97072.1"/>
    </source>
</evidence>
<dbReference type="PANTHER" id="PTHR12697:SF5">
    <property type="entry name" value="DEOXYHYPUSINE HYDROXYLASE"/>
    <property type="match status" value="1"/>
</dbReference>
<keyword evidence="1" id="KW-0677">Repeat</keyword>
<dbReference type="Pfam" id="PF00990">
    <property type="entry name" value="GGDEF"/>
    <property type="match status" value="1"/>
</dbReference>
<evidence type="ECO:0000256" key="1">
    <source>
        <dbReference type="ARBA" id="ARBA00022737"/>
    </source>
</evidence>
<evidence type="ECO:0000256" key="2">
    <source>
        <dbReference type="ARBA" id="ARBA00045876"/>
    </source>
</evidence>
<reference evidence="4" key="1">
    <citation type="journal article" date="2020" name="mSystems">
        <title>Genome- and Community-Level Interaction Insights into Carbon Utilization and Element Cycling Functions of Hydrothermarchaeota in Hydrothermal Sediment.</title>
        <authorList>
            <person name="Zhou Z."/>
            <person name="Liu Y."/>
            <person name="Xu W."/>
            <person name="Pan J."/>
            <person name="Luo Z.H."/>
            <person name="Li M."/>
        </authorList>
    </citation>
    <scope>NUCLEOTIDE SEQUENCE [LARGE SCALE GENOMIC DNA]</scope>
    <source>
        <strain evidence="4">SpSt-774</strain>
    </source>
</reference>
<dbReference type="PROSITE" id="PS50887">
    <property type="entry name" value="GGDEF"/>
    <property type="match status" value="1"/>
</dbReference>
<dbReference type="CDD" id="cd01949">
    <property type="entry name" value="GGDEF"/>
    <property type="match status" value="1"/>
</dbReference>
<dbReference type="InterPro" id="IPR029787">
    <property type="entry name" value="Nucleotide_cyclase"/>
</dbReference>
<evidence type="ECO:0000259" key="3">
    <source>
        <dbReference type="PROSITE" id="PS50887"/>
    </source>
</evidence>